<accession>A0A0G1A029</accession>
<protein>
    <submittedName>
        <fullName evidence="1">PEP phosphonomutase-like protein enzyme</fullName>
    </submittedName>
</protein>
<evidence type="ECO:0000313" key="2">
    <source>
        <dbReference type="Proteomes" id="UP000034837"/>
    </source>
</evidence>
<organism evidence="1 2">
    <name type="scientific">Candidatus Magasanikbacteria bacterium GW2011_GWA2_42_32</name>
    <dbReference type="NCBI Taxonomy" id="1619039"/>
    <lineage>
        <taxon>Bacteria</taxon>
        <taxon>Candidatus Magasanikiibacteriota</taxon>
    </lineage>
</organism>
<dbReference type="Proteomes" id="UP000034837">
    <property type="component" value="Unassembled WGS sequence"/>
</dbReference>
<dbReference type="PANTHER" id="PTHR42905:SF5">
    <property type="entry name" value="CARBOXYVINYL-CARBOXYPHOSPHONATE PHOSPHORYLMUTASE, CHLOROPLASTIC"/>
    <property type="match status" value="1"/>
</dbReference>
<reference evidence="1 2" key="1">
    <citation type="journal article" date="2015" name="Nature">
        <title>rRNA introns, odd ribosomes, and small enigmatic genomes across a large radiation of phyla.</title>
        <authorList>
            <person name="Brown C.T."/>
            <person name="Hug L.A."/>
            <person name="Thomas B.C."/>
            <person name="Sharon I."/>
            <person name="Castelle C.J."/>
            <person name="Singh A."/>
            <person name="Wilkins M.J."/>
            <person name="Williams K.H."/>
            <person name="Banfield J.F."/>
        </authorList>
    </citation>
    <scope>NUCLEOTIDE SEQUENCE [LARGE SCALE GENOMIC DNA]</scope>
</reference>
<dbReference type="InterPro" id="IPR015813">
    <property type="entry name" value="Pyrv/PenolPyrv_kinase-like_dom"/>
</dbReference>
<proteinExistence type="predicted"/>
<dbReference type="PATRIC" id="fig|1619039.3.peg.1307"/>
<dbReference type="PANTHER" id="PTHR42905">
    <property type="entry name" value="PHOSPHOENOLPYRUVATE CARBOXYLASE"/>
    <property type="match status" value="1"/>
</dbReference>
<dbReference type="InterPro" id="IPR040442">
    <property type="entry name" value="Pyrv_kinase-like_dom_sf"/>
</dbReference>
<sequence>MTTNKPQKLRQLLKMKKSLLMPVAHDALTAKLIAQASFEAFSIGGFGLAASHFGLPDIGVLTQGDFQPSIKNILASSALPALVDGDTGYGNGESIKRLVREYEALGAAAIFIEDQVWPKRCGHTGVKEIVAAEEMAEKIKAAVEAKTNPDFLIMARTDARSALGSVEAAIERARVYLKAGAEAIFIEAPRTIEEIKIIPQALPGTILLINMMEGGQTPLCSQKDLGKWGYKLIAYPISSLLTMVKAISETLEYLKIHGTTNDYFVRNMASFEELKNLLNFDQISVPNPQTKTRRKEKR</sequence>
<evidence type="ECO:0000313" key="1">
    <source>
        <dbReference type="EMBL" id="KKS54375.1"/>
    </source>
</evidence>
<dbReference type="Pfam" id="PF13714">
    <property type="entry name" value="PEP_mutase"/>
    <property type="match status" value="1"/>
</dbReference>
<comment type="caution">
    <text evidence="1">The sequence shown here is derived from an EMBL/GenBank/DDBJ whole genome shotgun (WGS) entry which is preliminary data.</text>
</comment>
<name>A0A0G1A029_9BACT</name>
<dbReference type="EMBL" id="LCDO01000034">
    <property type="protein sequence ID" value="KKS54375.1"/>
    <property type="molecule type" value="Genomic_DNA"/>
</dbReference>
<dbReference type="GO" id="GO:0016833">
    <property type="term" value="F:oxo-acid-lyase activity"/>
    <property type="evidence" value="ECO:0007669"/>
    <property type="project" value="UniProtKB-ARBA"/>
</dbReference>
<gene>
    <name evidence="1" type="ORF">UV20_C0034G0003</name>
</gene>
<dbReference type="InterPro" id="IPR039556">
    <property type="entry name" value="ICL/PEPM"/>
</dbReference>
<dbReference type="AlphaFoldDB" id="A0A0G1A029"/>
<dbReference type="CDD" id="cd00377">
    <property type="entry name" value="ICL_PEPM"/>
    <property type="match status" value="1"/>
</dbReference>
<dbReference type="SUPFAM" id="SSF51621">
    <property type="entry name" value="Phosphoenolpyruvate/pyruvate domain"/>
    <property type="match status" value="1"/>
</dbReference>
<dbReference type="Gene3D" id="3.20.20.60">
    <property type="entry name" value="Phosphoenolpyruvate-binding domains"/>
    <property type="match status" value="1"/>
</dbReference>